<reference evidence="1" key="1">
    <citation type="submission" date="2015-10" db="EMBL/GenBank/DDBJ databases">
        <title>EvidentialGene: Evidence-directed Construction of Complete mRNA Transcriptomes without Genomes.</title>
        <authorList>
            <person name="Gilbert D.G."/>
        </authorList>
    </citation>
    <scope>NUCLEOTIDE SEQUENCE</scope>
</reference>
<dbReference type="EMBL" id="GDIQ01008202">
    <property type="protein sequence ID" value="JAN86535.1"/>
    <property type="molecule type" value="Transcribed_RNA"/>
</dbReference>
<dbReference type="AlphaFoldDB" id="A0A0P6I831"/>
<protein>
    <submittedName>
        <fullName evidence="1">Uncharacterized protein</fullName>
    </submittedName>
</protein>
<evidence type="ECO:0000313" key="1">
    <source>
        <dbReference type="EMBL" id="JAN86535.1"/>
    </source>
</evidence>
<name>A0A0P6I831_9CRUS</name>
<proteinExistence type="predicted"/>
<organism evidence="1">
    <name type="scientific">Daphnia magna</name>
    <dbReference type="NCBI Taxonomy" id="35525"/>
    <lineage>
        <taxon>Eukaryota</taxon>
        <taxon>Metazoa</taxon>
        <taxon>Ecdysozoa</taxon>
        <taxon>Arthropoda</taxon>
        <taxon>Crustacea</taxon>
        <taxon>Branchiopoda</taxon>
        <taxon>Diplostraca</taxon>
        <taxon>Cladocera</taxon>
        <taxon>Anomopoda</taxon>
        <taxon>Daphniidae</taxon>
        <taxon>Daphnia</taxon>
    </lineage>
</organism>
<sequence>MGKRETSRLAPNFTDDVWNNNSILNEDENKRHMMCTIMTNISNPLDVPCHSNFSKQNNTNSISLYQDKFIIIIINVTKESLIKHKQNKINK</sequence>
<accession>A0A0P6I831</accession>